<feature type="region of interest" description="Disordered" evidence="1">
    <location>
        <begin position="331"/>
        <end position="419"/>
    </location>
</feature>
<evidence type="ECO:0000313" key="4">
    <source>
        <dbReference type="Proteomes" id="UP000478008"/>
    </source>
</evidence>
<feature type="compositionally biased region" description="Basic and acidic residues" evidence="1">
    <location>
        <begin position="410"/>
        <end position="419"/>
    </location>
</feature>
<keyword evidence="4" id="KW-1185">Reference proteome</keyword>
<proteinExistence type="predicted"/>
<name>A0A7D9D0N9_DEKBR</name>
<accession>A0A7D9D0N9</accession>
<feature type="region of interest" description="Disordered" evidence="1">
    <location>
        <begin position="63"/>
        <end position="185"/>
    </location>
</feature>
<keyword evidence="2" id="KW-0812">Transmembrane</keyword>
<dbReference type="AlphaFoldDB" id="A0A7D9D0N9"/>
<dbReference type="EMBL" id="CABFWN010000005">
    <property type="protein sequence ID" value="VUG19753.1"/>
    <property type="molecule type" value="Genomic_DNA"/>
</dbReference>
<feature type="region of interest" description="Disordered" evidence="1">
    <location>
        <begin position="432"/>
        <end position="508"/>
    </location>
</feature>
<feature type="compositionally biased region" description="Low complexity" evidence="1">
    <location>
        <begin position="138"/>
        <end position="149"/>
    </location>
</feature>
<gene>
    <name evidence="3" type="ORF">DEBR0S5_11144G</name>
</gene>
<feature type="compositionally biased region" description="Polar residues" evidence="1">
    <location>
        <begin position="69"/>
        <end position="85"/>
    </location>
</feature>
<organism evidence="3 4">
    <name type="scientific">Dekkera bruxellensis</name>
    <name type="common">Brettanomyces custersii</name>
    <dbReference type="NCBI Taxonomy" id="5007"/>
    <lineage>
        <taxon>Eukaryota</taxon>
        <taxon>Fungi</taxon>
        <taxon>Dikarya</taxon>
        <taxon>Ascomycota</taxon>
        <taxon>Saccharomycotina</taxon>
        <taxon>Pichiomycetes</taxon>
        <taxon>Pichiales</taxon>
        <taxon>Pichiaceae</taxon>
        <taxon>Brettanomyces</taxon>
    </lineage>
</organism>
<protein>
    <submittedName>
        <fullName evidence="3">DEBR0S5_11144g1_1</fullName>
    </submittedName>
</protein>
<keyword evidence="2" id="KW-1133">Transmembrane helix</keyword>
<evidence type="ECO:0000313" key="3">
    <source>
        <dbReference type="EMBL" id="VUG19753.1"/>
    </source>
</evidence>
<sequence length="527" mass="57370">MANSTIIAVVCAIGVPAVIAIVAVSYFWNRQQRKMRREMAREAKSSEFGSNSSDLDLDNIIEEEDTTESGPSGLNRSSDSSSTTEIDLERQSDGGKFQRSGTKNTKHGNPARSRSRMYGQPRIKGLRIVPRIPNSQEGGDTTSSSGSTSYGPHKLGSRSNTEQGSSSTDANGKITESYNRQNSTRADRERNFINYYESVIPILPTAAEASASSSAASSSNLLDAKNKQTGLDRPLVPGSHDRSASSLSGQRSLLSVQSEYRRQLNQTDSSSFPKAAQTMATATASQINLLNNYPVRNGTKLSSSPVSRSNSSFNIANAGTRDARRFVTSSQRLISPHGGSRNNSSQSLGAEHQTPKSYSENSQHSSSTSGKRPQIATYEHPVPETSDYESSPESRDPVTPQKPLATHQDTVMHTDDSHPAKRVVDLPRAVGFDQSGIENSPGDQEHRGRQEQNLEAESSARRSHISPFETPMRKSQFMAADDDADDIVSDSSSFSYREPRSAAIDSDQFSNYSSNKRAWLQSVKQGL</sequence>
<evidence type="ECO:0000256" key="1">
    <source>
        <dbReference type="SAM" id="MobiDB-lite"/>
    </source>
</evidence>
<keyword evidence="2" id="KW-0472">Membrane</keyword>
<feature type="compositionally biased region" description="Polar residues" evidence="1">
    <location>
        <begin position="355"/>
        <end position="371"/>
    </location>
</feature>
<feature type="region of interest" description="Disordered" evidence="1">
    <location>
        <begin position="228"/>
        <end position="251"/>
    </location>
</feature>
<dbReference type="Proteomes" id="UP000478008">
    <property type="component" value="Unassembled WGS sequence"/>
</dbReference>
<feature type="transmembrane region" description="Helical" evidence="2">
    <location>
        <begin position="6"/>
        <end position="28"/>
    </location>
</feature>
<feature type="compositionally biased region" description="Basic and acidic residues" evidence="1">
    <location>
        <begin position="443"/>
        <end position="452"/>
    </location>
</feature>
<evidence type="ECO:0000256" key="2">
    <source>
        <dbReference type="SAM" id="Phobius"/>
    </source>
</evidence>
<reference evidence="3 4" key="1">
    <citation type="submission" date="2019-07" db="EMBL/GenBank/DDBJ databases">
        <authorList>
            <person name="Friedrich A."/>
            <person name="Schacherer J."/>
        </authorList>
    </citation>
    <scope>NUCLEOTIDE SEQUENCE [LARGE SCALE GENOMIC DNA]</scope>
</reference>
<feature type="compositionally biased region" description="Polar residues" evidence="1">
    <location>
        <begin position="157"/>
        <end position="184"/>
    </location>
</feature>